<name>A0A6S6THZ5_9BACT</name>
<organism evidence="1">
    <name type="scientific">uncultured Aureispira sp</name>
    <dbReference type="NCBI Taxonomy" id="1331704"/>
    <lineage>
        <taxon>Bacteria</taxon>
        <taxon>Pseudomonadati</taxon>
        <taxon>Bacteroidota</taxon>
        <taxon>Saprospiria</taxon>
        <taxon>Saprospirales</taxon>
        <taxon>Saprospiraceae</taxon>
        <taxon>Aureispira</taxon>
        <taxon>environmental samples</taxon>
    </lineage>
</organism>
<gene>
    <name evidence="1" type="ORF">HELGO_WM16611</name>
</gene>
<evidence type="ECO:0000313" key="1">
    <source>
        <dbReference type="EMBL" id="CAA6815082.1"/>
    </source>
</evidence>
<dbReference type="AlphaFoldDB" id="A0A6S6THZ5"/>
<dbReference type="EMBL" id="CACVAQ010000223">
    <property type="protein sequence ID" value="CAA6815082.1"/>
    <property type="molecule type" value="Genomic_DNA"/>
</dbReference>
<reference evidence="1" key="1">
    <citation type="submission" date="2020-01" db="EMBL/GenBank/DDBJ databases">
        <authorList>
            <person name="Meier V. D."/>
            <person name="Meier V D."/>
        </authorList>
    </citation>
    <scope>NUCLEOTIDE SEQUENCE</scope>
    <source>
        <strain evidence="1">HLG_WM_MAG_10</strain>
    </source>
</reference>
<accession>A0A6S6THZ5</accession>
<sequence>MFDLPAQSTNAISTEMEEQITIRSTIFRNQWTRDDNSVYHLVADDWKISNSVNLLSIPEIEETAKINMLVEFIQENKLSDFIIACQKHIKLFFPESKIEKETHYDFEEHYTKLFLIINTPLSSKEAFRKGRKMFKNWELVKNSDFNHYVSITTKTI</sequence>
<proteinExistence type="predicted"/>
<protein>
    <submittedName>
        <fullName evidence="1">Uncharacterized protein</fullName>
    </submittedName>
</protein>